<accession>A0AAX2H6Q7</accession>
<name>A0AAX2H6Q7_9PSED</name>
<proteinExistence type="predicted"/>
<comment type="caution">
    <text evidence="1">The sequence shown here is derived from an EMBL/GenBank/DDBJ whole genome shotgun (WGS) entry which is preliminary data.</text>
</comment>
<dbReference type="AlphaFoldDB" id="A0AAX2H6Q7"/>
<organism evidence="1 2">
    <name type="scientific">Pseudomonas lundensis</name>
    <dbReference type="NCBI Taxonomy" id="86185"/>
    <lineage>
        <taxon>Bacteria</taxon>
        <taxon>Pseudomonadati</taxon>
        <taxon>Pseudomonadota</taxon>
        <taxon>Gammaproteobacteria</taxon>
        <taxon>Pseudomonadales</taxon>
        <taxon>Pseudomonadaceae</taxon>
        <taxon>Pseudomonas</taxon>
    </lineage>
</organism>
<dbReference type="Proteomes" id="UP000219564">
    <property type="component" value="Unassembled WGS sequence"/>
</dbReference>
<dbReference type="EMBL" id="OBKZ01000015">
    <property type="protein sequence ID" value="SOB51976.1"/>
    <property type="molecule type" value="Genomic_DNA"/>
</dbReference>
<evidence type="ECO:0000313" key="1">
    <source>
        <dbReference type="EMBL" id="SOB51976.1"/>
    </source>
</evidence>
<gene>
    <name evidence="1" type="ORF">PLUA15_220069</name>
</gene>
<reference evidence="1 2" key="1">
    <citation type="submission" date="2017-08" db="EMBL/GenBank/DDBJ databases">
        <authorList>
            <person name="Chaillou S."/>
        </authorList>
    </citation>
    <scope>NUCLEOTIDE SEQUENCE [LARGE SCALE GENOMIC DNA]</scope>
    <source>
        <strain evidence="1 2">MFPA15A1205</strain>
    </source>
</reference>
<protein>
    <submittedName>
        <fullName evidence="1">Uncharacterized protein</fullName>
    </submittedName>
</protein>
<evidence type="ECO:0000313" key="2">
    <source>
        <dbReference type="Proteomes" id="UP000219564"/>
    </source>
</evidence>
<sequence length="56" mass="6001">MFGRFGPMGNEFSCAKKGRIQLRGKGVLQARQGWASNAARNNSGGLLPQPRIIISG</sequence>